<feature type="domain" description="LysM" evidence="1">
    <location>
        <begin position="83"/>
        <end position="127"/>
    </location>
</feature>
<comment type="caution">
    <text evidence="2">The sequence shown here is derived from an EMBL/GenBank/DDBJ whole genome shotgun (WGS) entry which is preliminary data.</text>
</comment>
<evidence type="ECO:0000313" key="2">
    <source>
        <dbReference type="EMBL" id="MCV9929934.1"/>
    </source>
</evidence>
<dbReference type="SMART" id="SM00257">
    <property type="entry name" value="LysM"/>
    <property type="match status" value="4"/>
</dbReference>
<reference evidence="2" key="1">
    <citation type="submission" date="2022-10" db="EMBL/GenBank/DDBJ databases">
        <title>Two novel species of Flavobacterium.</title>
        <authorList>
            <person name="Liu Q."/>
            <person name="Xin Y.-H."/>
        </authorList>
    </citation>
    <scope>NUCLEOTIDE SEQUENCE</scope>
    <source>
        <strain evidence="2">LS1R49</strain>
    </source>
</reference>
<dbReference type="Pfam" id="PF01476">
    <property type="entry name" value="LysM"/>
    <property type="match status" value="4"/>
</dbReference>
<proteinExistence type="predicted"/>
<dbReference type="PROSITE" id="PS51782">
    <property type="entry name" value="LYSM"/>
    <property type="match status" value="4"/>
</dbReference>
<accession>A0A9X2ZF20</accession>
<feature type="domain" description="LysM" evidence="1">
    <location>
        <begin position="25"/>
        <end position="68"/>
    </location>
</feature>
<evidence type="ECO:0000259" key="1">
    <source>
        <dbReference type="PROSITE" id="PS51782"/>
    </source>
</evidence>
<dbReference type="Gene3D" id="3.10.350.10">
    <property type="entry name" value="LysM domain"/>
    <property type="match status" value="4"/>
</dbReference>
<protein>
    <submittedName>
        <fullName evidence="2">LysM peptidoglycan-binding domain-containing protein</fullName>
    </submittedName>
</protein>
<dbReference type="PANTHER" id="PTHR33734">
    <property type="entry name" value="LYSM DOMAIN-CONTAINING GPI-ANCHORED PROTEIN 2"/>
    <property type="match status" value="1"/>
</dbReference>
<dbReference type="InterPro" id="IPR036779">
    <property type="entry name" value="LysM_dom_sf"/>
</dbReference>
<name>A0A9X2ZF20_9FLAO</name>
<sequence length="643" mass="73055">MRDFLTLLFVFLLVFNKTFGQESIIEHKIGKGETAYFIAQKYKVSLDEIYKLNPESQTGLKDNQIIRIPVHSPSVKENEKNQITHTVAAKETLFGLSKQYNVSVEAIQNVNASILTDGLKIGQELVIPQDAASKTKVTTATVNTVTSSKVTHQVLAKESLFSIARQYNVSVQDLETLNKETLLNGLQIGQTIAIPNKRKTLDGRVRVINGETIFHVVAPKETKYSIAKKYGITIDQLEAQNPEIVNGLIEGNKLAINTKEITPTNENEELMLALAEKQVVVEKTKAKTIELEDLKDRLVVQKEMNQKVIKINDLNVDLKGIDGSKGGSVEKLRLVLEANKNVQEVLMSKLDSLVVTMTDDLSELKKMDILNMKESKRLEKQSYESIAKTNELSSQLKKELAENRKSYAGLMNKVERIAVEENLEYKKKVRENTKNKTGETLLQSLSLEKIKYYKIDQEKNDAQNQKLIAKIDSLDTQKKIEVKRHISKASFYGSEARAFDDKVALVKLKRYQDNVLKNQSNTETPIAALSLEEIKKKIKEDPLYNDEDVKIEVFDNLKAVPNGYYLVLGIFTDPAPRDQFIMKLIDSGDFNASFFYNVNSQSYYVYAESFQNIEEALYKYKQKENTSLYKNWSIAKLELYISK</sequence>
<dbReference type="InterPro" id="IPR018392">
    <property type="entry name" value="LysM"/>
</dbReference>
<dbReference type="EMBL" id="JAOZEW010000025">
    <property type="protein sequence ID" value="MCV9929934.1"/>
    <property type="molecule type" value="Genomic_DNA"/>
</dbReference>
<evidence type="ECO:0000313" key="3">
    <source>
        <dbReference type="Proteomes" id="UP001151079"/>
    </source>
</evidence>
<dbReference type="CDD" id="cd00118">
    <property type="entry name" value="LysM"/>
    <property type="match status" value="4"/>
</dbReference>
<dbReference type="AlphaFoldDB" id="A0A9X2ZF20"/>
<dbReference type="Proteomes" id="UP001151079">
    <property type="component" value="Unassembled WGS sequence"/>
</dbReference>
<organism evidence="2 3">
    <name type="scientific">Flavobacterium shii</name>
    <dbReference type="NCBI Taxonomy" id="2987687"/>
    <lineage>
        <taxon>Bacteria</taxon>
        <taxon>Pseudomonadati</taxon>
        <taxon>Bacteroidota</taxon>
        <taxon>Flavobacteriia</taxon>
        <taxon>Flavobacteriales</taxon>
        <taxon>Flavobacteriaceae</taxon>
        <taxon>Flavobacterium</taxon>
    </lineage>
</organism>
<feature type="domain" description="LysM" evidence="1">
    <location>
        <begin position="213"/>
        <end position="262"/>
    </location>
</feature>
<dbReference type="RefSeq" id="WP_264208017.1">
    <property type="nucleotide sequence ID" value="NZ_JAOZEW010000025.1"/>
</dbReference>
<feature type="domain" description="LysM" evidence="1">
    <location>
        <begin position="150"/>
        <end position="194"/>
    </location>
</feature>
<gene>
    <name evidence="2" type="ORF">OIU83_19900</name>
</gene>
<dbReference type="PANTHER" id="PTHR33734:SF22">
    <property type="entry name" value="MEMBRANE-BOUND LYTIC MUREIN TRANSGLYCOSYLASE D"/>
    <property type="match status" value="1"/>
</dbReference>
<dbReference type="SUPFAM" id="SSF54106">
    <property type="entry name" value="LysM domain"/>
    <property type="match status" value="4"/>
</dbReference>
<keyword evidence="3" id="KW-1185">Reference proteome</keyword>